<gene>
    <name evidence="4" type="ORF">ARAM_001229</name>
</gene>
<dbReference type="CDD" id="cd05374">
    <property type="entry name" value="17beta-HSD-like_SDR_c"/>
    <property type="match status" value="1"/>
</dbReference>
<organism evidence="4 5">
    <name type="scientific">Aspergillus rambellii</name>
    <dbReference type="NCBI Taxonomy" id="308745"/>
    <lineage>
        <taxon>Eukaryota</taxon>
        <taxon>Fungi</taxon>
        <taxon>Dikarya</taxon>
        <taxon>Ascomycota</taxon>
        <taxon>Pezizomycotina</taxon>
        <taxon>Eurotiomycetes</taxon>
        <taxon>Eurotiomycetidae</taxon>
        <taxon>Eurotiales</taxon>
        <taxon>Aspergillaceae</taxon>
        <taxon>Aspergillus</taxon>
        <taxon>Aspergillus subgen. Nidulantes</taxon>
    </lineage>
</organism>
<comment type="similarity">
    <text evidence="1 3">Belongs to the short-chain dehydrogenases/reductases (SDR) family.</text>
</comment>
<dbReference type="InterPro" id="IPR002347">
    <property type="entry name" value="SDR_fam"/>
</dbReference>
<dbReference type="Gene3D" id="3.40.50.720">
    <property type="entry name" value="NAD(P)-binding Rossmann-like Domain"/>
    <property type="match status" value="1"/>
</dbReference>
<sequence length="287" mass="30914">MALVWLITGTSSGFGTEFVKEALARGDKVIATARNVARISHLAELGANTLALDITAPQGDLDAKAAEAIAIHGRVDVLVNNAGYGHFGTLEDMRDDEYATQFATNLFGTLNTTRAFLPHFRARASATIVTIGSMASWQTWPTIGAYSASKAALRLATDALRLEVSSLGIRTLLVEPGQFRTEILTARNSVFMQTGVPAYEAITRGVFDTFQNAAGKERGDARKGAARIVDIVRGENGAAGREWPRTAAVPLGQDAVDRIRTSCEETLRMLSEWEDVVTGTDLDSWNP</sequence>
<comment type="caution">
    <text evidence="4">The sequence shown here is derived from an EMBL/GenBank/DDBJ whole genome shotgun (WGS) entry which is preliminary data.</text>
</comment>
<dbReference type="GO" id="GO:0016491">
    <property type="term" value="F:oxidoreductase activity"/>
    <property type="evidence" value="ECO:0007669"/>
    <property type="project" value="UniProtKB-KW"/>
</dbReference>
<dbReference type="PRINTS" id="PR00080">
    <property type="entry name" value="SDRFAMILY"/>
</dbReference>
<evidence type="ECO:0000313" key="5">
    <source>
        <dbReference type="Proteomes" id="UP000034291"/>
    </source>
</evidence>
<dbReference type="PANTHER" id="PTHR43976:SF16">
    <property type="entry name" value="SHORT-CHAIN DEHYDROGENASE_REDUCTASE FAMILY PROTEIN"/>
    <property type="match status" value="1"/>
</dbReference>
<reference evidence="4 5" key="1">
    <citation type="submission" date="2015-02" db="EMBL/GenBank/DDBJ databases">
        <title>Draft Genome Sequences of Two Closely-Related Aflatoxigenic Aspergillus Species Obtained from the Cote d'Ivoire.</title>
        <authorList>
            <person name="Moore G.G."/>
            <person name="Beltz S.B."/>
            <person name="Mack B.M."/>
        </authorList>
    </citation>
    <scope>NUCLEOTIDE SEQUENCE [LARGE SCALE GENOMIC DNA]</scope>
    <source>
        <strain evidence="4 5">SRRC1468</strain>
    </source>
</reference>
<dbReference type="SUPFAM" id="SSF51735">
    <property type="entry name" value="NAD(P)-binding Rossmann-fold domains"/>
    <property type="match status" value="1"/>
</dbReference>
<evidence type="ECO:0000256" key="1">
    <source>
        <dbReference type="ARBA" id="ARBA00006484"/>
    </source>
</evidence>
<dbReference type="Proteomes" id="UP000034291">
    <property type="component" value="Unassembled WGS sequence"/>
</dbReference>
<protein>
    <recommendedName>
        <fullName evidence="6">Short-chain oxidoreductase</fullName>
    </recommendedName>
</protein>
<dbReference type="PANTHER" id="PTHR43976">
    <property type="entry name" value="SHORT CHAIN DEHYDROGENASE"/>
    <property type="match status" value="1"/>
</dbReference>
<evidence type="ECO:0000313" key="4">
    <source>
        <dbReference type="EMBL" id="KKK26876.1"/>
    </source>
</evidence>
<keyword evidence="5" id="KW-1185">Reference proteome</keyword>
<dbReference type="InterPro" id="IPR036291">
    <property type="entry name" value="NAD(P)-bd_dom_sf"/>
</dbReference>
<keyword evidence="2" id="KW-0560">Oxidoreductase</keyword>
<proteinExistence type="inferred from homology"/>
<dbReference type="OrthoDB" id="1274115at2759"/>
<evidence type="ECO:0008006" key="6">
    <source>
        <dbReference type="Google" id="ProtNLM"/>
    </source>
</evidence>
<dbReference type="AlphaFoldDB" id="A0A0F8VUF1"/>
<dbReference type="Pfam" id="PF00106">
    <property type="entry name" value="adh_short"/>
    <property type="match status" value="1"/>
</dbReference>
<name>A0A0F8VUF1_9EURO</name>
<dbReference type="InterPro" id="IPR051911">
    <property type="entry name" value="SDR_oxidoreductase"/>
</dbReference>
<dbReference type="PRINTS" id="PR00081">
    <property type="entry name" value="GDHRDH"/>
</dbReference>
<dbReference type="EMBL" id="JZBS01000208">
    <property type="protein sequence ID" value="KKK26876.1"/>
    <property type="molecule type" value="Genomic_DNA"/>
</dbReference>
<evidence type="ECO:0000256" key="3">
    <source>
        <dbReference type="RuleBase" id="RU000363"/>
    </source>
</evidence>
<dbReference type="STRING" id="308745.A0A0F8VUF1"/>
<accession>A0A0F8VUF1</accession>
<evidence type="ECO:0000256" key="2">
    <source>
        <dbReference type="ARBA" id="ARBA00023002"/>
    </source>
</evidence>